<reference evidence="3 4" key="1">
    <citation type="submission" date="2020-04" db="EMBL/GenBank/DDBJ databases">
        <title>Perkinsus chesapeaki whole genome sequence.</title>
        <authorList>
            <person name="Bogema D.R."/>
        </authorList>
    </citation>
    <scope>NUCLEOTIDE SEQUENCE [LARGE SCALE GENOMIC DNA]</scope>
    <source>
        <strain evidence="3">ATCC PRA-425</strain>
    </source>
</reference>
<sequence length="602" mass="68315">MSNGPSTFVSPLTIVLGVIGCICIVYIDLGANDGSSLKYFFEEFSANKLGEKDLKLNEWEAYLFELNPLWKDDLQARCDSFAQLARCDVVLAGAWNATKTVGYFYDITVRDRSDRKDVNARKDKSVGTSLYDRISMEKKQGEWKTDGCVIDFVEWIKRVILEGYRQTVFLKVDIEGAEYTVVRHLLDSGVLRGRVKWVAIEWHGKILVNFLSYDFMTESAIEGIDKTSVRGAYEDVRAGQLAYLLEPLEDKRFDGFLLIVVNYPLVIAVMVGASVMMVGIYCKVRSRGLLVYLPESMQNLLLHSSVFDLLVDRKGVTKLSRLMQRLLFIAFNPHLSDESIRECLLGMDEDFLERVLQPGLAHLLPRKVQRVLMPPSRLSKEYRQPTALPSVRIDRRMAGDIIEYKRRHKGDNVASRRMPPPFYKAIGIVAQPTIVVVTGKVFAYYATLRVAALVARLRIAEGHYTSVRSQHHDAVQRIRLLFMGCFQLLRFTENNPLTLRCSSRLRSNCWFYEKTGYPRSSLVGLAGSWAVATAANKYFNEDDDNDDDETNNKSSDSTLSISSSRRMKKTPKYETVGPSRVCPPLLTSTYLAFHISQKTASN</sequence>
<proteinExistence type="predicted"/>
<comment type="caution">
    <text evidence="3">The sequence shown here is derived from an EMBL/GenBank/DDBJ whole genome shotgun (WGS) entry which is preliminary data.</text>
</comment>
<dbReference type="OrthoDB" id="10006218at2759"/>
<protein>
    <recommendedName>
        <fullName evidence="5">Methyltransferase FkbM domain-containing protein</fullName>
    </recommendedName>
</protein>
<evidence type="ECO:0000256" key="1">
    <source>
        <dbReference type="SAM" id="MobiDB-lite"/>
    </source>
</evidence>
<organism evidence="3 4">
    <name type="scientific">Perkinsus chesapeaki</name>
    <name type="common">Clam parasite</name>
    <name type="synonym">Perkinsus andrewsi</name>
    <dbReference type="NCBI Taxonomy" id="330153"/>
    <lineage>
        <taxon>Eukaryota</taxon>
        <taxon>Sar</taxon>
        <taxon>Alveolata</taxon>
        <taxon>Perkinsozoa</taxon>
        <taxon>Perkinsea</taxon>
        <taxon>Perkinsida</taxon>
        <taxon>Perkinsidae</taxon>
        <taxon>Perkinsus</taxon>
    </lineage>
</organism>
<evidence type="ECO:0008006" key="5">
    <source>
        <dbReference type="Google" id="ProtNLM"/>
    </source>
</evidence>
<dbReference type="Proteomes" id="UP000591131">
    <property type="component" value="Unassembled WGS sequence"/>
</dbReference>
<keyword evidence="2" id="KW-0812">Transmembrane</keyword>
<dbReference type="Gene3D" id="3.40.50.150">
    <property type="entry name" value="Vaccinia Virus protein VP39"/>
    <property type="match status" value="1"/>
</dbReference>
<feature type="region of interest" description="Disordered" evidence="1">
    <location>
        <begin position="540"/>
        <end position="576"/>
    </location>
</feature>
<keyword evidence="2" id="KW-0472">Membrane</keyword>
<dbReference type="AlphaFoldDB" id="A0A7J6LSY5"/>
<name>A0A7J6LSY5_PERCH</name>
<dbReference type="EMBL" id="JAAPAO010000357">
    <property type="protein sequence ID" value="KAF4662080.1"/>
    <property type="molecule type" value="Genomic_DNA"/>
</dbReference>
<dbReference type="SUPFAM" id="SSF53335">
    <property type="entry name" value="S-adenosyl-L-methionine-dependent methyltransferases"/>
    <property type="match status" value="1"/>
</dbReference>
<keyword evidence="2" id="KW-1133">Transmembrane helix</keyword>
<accession>A0A7J6LSY5</accession>
<gene>
    <name evidence="3" type="ORF">FOL47_006410</name>
</gene>
<dbReference type="InterPro" id="IPR029063">
    <property type="entry name" value="SAM-dependent_MTases_sf"/>
</dbReference>
<evidence type="ECO:0000313" key="4">
    <source>
        <dbReference type="Proteomes" id="UP000591131"/>
    </source>
</evidence>
<feature type="transmembrane region" description="Helical" evidence="2">
    <location>
        <begin position="256"/>
        <end position="281"/>
    </location>
</feature>
<evidence type="ECO:0000313" key="3">
    <source>
        <dbReference type="EMBL" id="KAF4662080.1"/>
    </source>
</evidence>
<keyword evidence="4" id="KW-1185">Reference proteome</keyword>
<evidence type="ECO:0000256" key="2">
    <source>
        <dbReference type="SAM" id="Phobius"/>
    </source>
</evidence>
<feature type="compositionally biased region" description="Low complexity" evidence="1">
    <location>
        <begin position="552"/>
        <end position="564"/>
    </location>
</feature>
<feature type="transmembrane region" description="Helical" evidence="2">
    <location>
        <begin position="12"/>
        <end position="31"/>
    </location>
</feature>